<dbReference type="SUPFAM" id="SSF48179">
    <property type="entry name" value="6-phosphogluconate dehydrogenase C-terminal domain-like"/>
    <property type="match status" value="1"/>
</dbReference>
<dbReference type="InterPro" id="IPR036291">
    <property type="entry name" value="NAD(P)-bd_dom_sf"/>
</dbReference>
<dbReference type="EMBL" id="JACBZD010000001">
    <property type="protein sequence ID" value="NYI03399.1"/>
    <property type="molecule type" value="Genomic_DNA"/>
</dbReference>
<protein>
    <submittedName>
        <fullName evidence="4">Prephenate dehydrogenase</fullName>
        <ecNumber evidence="4">1.3.1.12</ecNumber>
    </submittedName>
</protein>
<dbReference type="InterPro" id="IPR003099">
    <property type="entry name" value="Prephen_DH"/>
</dbReference>
<name>A0A852ZLX6_9ACTN</name>
<sequence>MRSAAVIGTGLIGTSVALALSSRGVAVHLLDNDVRAARTASSLGAGQVGEPDEPVDLAIVAVPPARVGDTLASVQARRLARSYTDVASVKHGPLRAARDLGCELSRYIGGHPMAGREKSGPLAADAQLFVGRPWVLTPTAETDTDTLNRALELVSLCGAVPVVMEAADHDRAVALVSHAPQLVSSLMAARLQHAGDHEVRLAGQGLRDVTRIAASDPAMWIDILGANAGVVADVLAELAEDLRATVGALRAMAAAGPAGAGTTVATDGPVVTDGPVAVEETAEAGGAAVAVRTPEAAKGGDTIADVLRRGNAGHARIPGKHGAPQVRWAAVPVLIGDQPGELARLFAEVEAAGVNVEDVSIEHSPGQPAGLVQLMVAPAAGRSLAEALRSRGWNVRA</sequence>
<dbReference type="Gene3D" id="1.10.3660.10">
    <property type="entry name" value="6-phosphogluconate dehydrogenase C-terminal like domain"/>
    <property type="match status" value="1"/>
</dbReference>
<dbReference type="EC" id="1.3.1.12" evidence="4"/>
<dbReference type="AlphaFoldDB" id="A0A852ZLX6"/>
<keyword evidence="2 4" id="KW-0560">Oxidoreductase</keyword>
<dbReference type="RefSeq" id="WP_179812455.1">
    <property type="nucleotide sequence ID" value="NZ_JACBZD010000001.1"/>
</dbReference>
<dbReference type="InterPro" id="IPR046826">
    <property type="entry name" value="PDH_N"/>
</dbReference>
<reference evidence="4 5" key="1">
    <citation type="submission" date="2020-07" db="EMBL/GenBank/DDBJ databases">
        <title>Sequencing the genomes of 1000 actinobacteria strains.</title>
        <authorList>
            <person name="Klenk H.-P."/>
        </authorList>
    </citation>
    <scope>NUCLEOTIDE SEQUENCE [LARGE SCALE GENOMIC DNA]</scope>
    <source>
        <strain evidence="4 5">DSM 42178</strain>
    </source>
</reference>
<evidence type="ECO:0000256" key="2">
    <source>
        <dbReference type="ARBA" id="ARBA00023002"/>
    </source>
</evidence>
<evidence type="ECO:0000313" key="4">
    <source>
        <dbReference type="EMBL" id="NYI03399.1"/>
    </source>
</evidence>
<dbReference type="Pfam" id="PF02153">
    <property type="entry name" value="PDH_N"/>
    <property type="match status" value="1"/>
</dbReference>
<comment type="caution">
    <text evidence="4">The sequence shown here is derived from an EMBL/GenBank/DDBJ whole genome shotgun (WGS) entry which is preliminary data.</text>
</comment>
<proteinExistence type="inferred from homology"/>
<dbReference type="Gene3D" id="3.40.50.720">
    <property type="entry name" value="NAD(P)-binding Rossmann-like Domain"/>
    <property type="match status" value="1"/>
</dbReference>
<dbReference type="InterPro" id="IPR008927">
    <property type="entry name" value="6-PGluconate_DH-like_C_sf"/>
</dbReference>
<evidence type="ECO:0000256" key="1">
    <source>
        <dbReference type="ARBA" id="ARBA00007964"/>
    </source>
</evidence>
<dbReference type="InterPro" id="IPR046825">
    <property type="entry name" value="PDH_C"/>
</dbReference>
<evidence type="ECO:0000313" key="5">
    <source>
        <dbReference type="Proteomes" id="UP000567795"/>
    </source>
</evidence>
<dbReference type="PROSITE" id="PS51176">
    <property type="entry name" value="PDH_ADH"/>
    <property type="match status" value="1"/>
</dbReference>
<gene>
    <name evidence="4" type="ORF">FHU37_000342</name>
</gene>
<dbReference type="Proteomes" id="UP000567795">
    <property type="component" value="Unassembled WGS sequence"/>
</dbReference>
<dbReference type="GO" id="GO:0004665">
    <property type="term" value="F:prephenate dehydrogenase (NADP+) activity"/>
    <property type="evidence" value="ECO:0007669"/>
    <property type="project" value="InterPro"/>
</dbReference>
<dbReference type="SUPFAM" id="SSF51735">
    <property type="entry name" value="NAD(P)-binding Rossmann-fold domains"/>
    <property type="match status" value="1"/>
</dbReference>
<feature type="domain" description="Prephenate/arogenate dehydrogenase" evidence="3">
    <location>
        <begin position="2"/>
        <end position="283"/>
    </location>
</feature>
<dbReference type="PANTHER" id="PTHR21363:SF0">
    <property type="entry name" value="PREPHENATE DEHYDROGENASE [NADP(+)]"/>
    <property type="match status" value="1"/>
</dbReference>
<keyword evidence="5" id="KW-1185">Reference proteome</keyword>
<organism evidence="4 5">
    <name type="scientific">Allostreptomyces psammosilenae</name>
    <dbReference type="NCBI Taxonomy" id="1892865"/>
    <lineage>
        <taxon>Bacteria</taxon>
        <taxon>Bacillati</taxon>
        <taxon>Actinomycetota</taxon>
        <taxon>Actinomycetes</taxon>
        <taxon>Kitasatosporales</taxon>
        <taxon>Streptomycetaceae</taxon>
        <taxon>Allostreptomyces</taxon>
    </lineage>
</organism>
<dbReference type="Pfam" id="PF20463">
    <property type="entry name" value="PDH_C"/>
    <property type="match status" value="1"/>
</dbReference>
<dbReference type="GO" id="GO:0070403">
    <property type="term" value="F:NAD+ binding"/>
    <property type="evidence" value="ECO:0007669"/>
    <property type="project" value="InterPro"/>
</dbReference>
<dbReference type="GO" id="GO:0006571">
    <property type="term" value="P:tyrosine biosynthetic process"/>
    <property type="evidence" value="ECO:0007669"/>
    <property type="project" value="InterPro"/>
</dbReference>
<dbReference type="NCBIfam" id="NF005109">
    <property type="entry name" value="PRK06545.2-1"/>
    <property type="match status" value="1"/>
</dbReference>
<accession>A0A852ZLX6</accession>
<evidence type="ECO:0000259" key="3">
    <source>
        <dbReference type="PROSITE" id="PS51176"/>
    </source>
</evidence>
<dbReference type="PANTHER" id="PTHR21363">
    <property type="entry name" value="PREPHENATE DEHYDROGENASE"/>
    <property type="match status" value="1"/>
</dbReference>
<dbReference type="InterPro" id="IPR050812">
    <property type="entry name" value="Preph/Arog_dehydrog"/>
</dbReference>
<comment type="similarity">
    <text evidence="1">Belongs to the prephenate/arogenate dehydrogenase family.</text>
</comment>
<dbReference type="GO" id="GO:0008977">
    <property type="term" value="F:prephenate dehydrogenase (NAD+) activity"/>
    <property type="evidence" value="ECO:0007669"/>
    <property type="project" value="UniProtKB-EC"/>
</dbReference>
<dbReference type="NCBIfam" id="NF005112">
    <property type="entry name" value="PRK06545.2-4"/>
    <property type="match status" value="1"/>
</dbReference>